<evidence type="ECO:0000313" key="2">
    <source>
        <dbReference type="Proteomes" id="UP001515480"/>
    </source>
</evidence>
<proteinExistence type="predicted"/>
<evidence type="ECO:0000313" key="1">
    <source>
        <dbReference type="EMBL" id="KAL1496162.1"/>
    </source>
</evidence>
<protein>
    <submittedName>
        <fullName evidence="1">Uncharacterized protein</fullName>
    </submittedName>
</protein>
<accession>A0AB34ICF5</accession>
<keyword evidence="2" id="KW-1185">Reference proteome</keyword>
<gene>
    <name evidence="1" type="ORF">AB1Y20_014779</name>
</gene>
<organism evidence="1 2">
    <name type="scientific">Prymnesium parvum</name>
    <name type="common">Toxic golden alga</name>
    <dbReference type="NCBI Taxonomy" id="97485"/>
    <lineage>
        <taxon>Eukaryota</taxon>
        <taxon>Haptista</taxon>
        <taxon>Haptophyta</taxon>
        <taxon>Prymnesiophyceae</taxon>
        <taxon>Prymnesiales</taxon>
        <taxon>Prymnesiaceae</taxon>
        <taxon>Prymnesium</taxon>
    </lineage>
</organism>
<comment type="caution">
    <text evidence="1">The sequence shown here is derived from an EMBL/GenBank/DDBJ whole genome shotgun (WGS) entry which is preliminary data.</text>
</comment>
<sequence>MLCGGPSPPCVPGVHLLCVLPPPEGEHGRAAATLTALSDMLRTVKQLRTDAGLVSTIYHSLALTQTGGRHQLPSLFNDEGMRMQSIKAASKQRS</sequence>
<dbReference type="Proteomes" id="UP001515480">
    <property type="component" value="Unassembled WGS sequence"/>
</dbReference>
<reference evidence="1 2" key="1">
    <citation type="journal article" date="2024" name="Science">
        <title>Giant polyketide synthase enzymes in the biosynthesis of giant marine polyether toxins.</title>
        <authorList>
            <person name="Fallon T.R."/>
            <person name="Shende V.V."/>
            <person name="Wierzbicki I.H."/>
            <person name="Pendleton A.L."/>
            <person name="Watervoot N.F."/>
            <person name="Auber R.P."/>
            <person name="Gonzalez D.J."/>
            <person name="Wisecaver J.H."/>
            <person name="Moore B.S."/>
        </authorList>
    </citation>
    <scope>NUCLEOTIDE SEQUENCE [LARGE SCALE GENOMIC DNA]</scope>
    <source>
        <strain evidence="1 2">12B1</strain>
    </source>
</reference>
<dbReference type="EMBL" id="JBGBPQ010000030">
    <property type="protein sequence ID" value="KAL1496162.1"/>
    <property type="molecule type" value="Genomic_DNA"/>
</dbReference>
<name>A0AB34ICF5_PRYPA</name>
<dbReference type="AlphaFoldDB" id="A0AB34ICF5"/>